<reference evidence="1" key="2">
    <citation type="submission" date="2023-12" db="EMBL/GenBank/DDBJ databases">
        <authorList>
            <person name="Sun Q."/>
            <person name="Inoue M."/>
        </authorList>
    </citation>
    <scope>NUCLEOTIDE SEQUENCE</scope>
    <source>
        <strain evidence="1">JCM 17590</strain>
    </source>
</reference>
<protein>
    <submittedName>
        <fullName evidence="1">DUF3107 domain-containing protein</fullName>
    </submittedName>
</protein>
<accession>A0ABP7ZHQ0</accession>
<comment type="caution">
    <text evidence="1">The sequence shown here is derived from an EMBL/GenBank/DDBJ whole genome shotgun (WGS) entry which is preliminary data.</text>
</comment>
<dbReference type="RefSeq" id="WP_344790748.1">
    <property type="nucleotide sequence ID" value="NZ_BAABBV010000001.1"/>
</dbReference>
<dbReference type="Proteomes" id="UP001415169">
    <property type="component" value="Unassembled WGS sequence"/>
</dbReference>
<sequence>MEIRIGILNAPRELSFETDDSASEVGSKVSAAITGGSPVLELTDNKGAQYLVPVAGLAYVQIGAEETRRVGFVA</sequence>
<dbReference type="EMBL" id="BAABBV010000001">
    <property type="protein sequence ID" value="GAA4158324.1"/>
    <property type="molecule type" value="Genomic_DNA"/>
</dbReference>
<evidence type="ECO:0000313" key="1">
    <source>
        <dbReference type="EMBL" id="GAA4158324.1"/>
    </source>
</evidence>
<keyword evidence="2" id="KW-1185">Reference proteome</keyword>
<proteinExistence type="predicted"/>
<dbReference type="InterPro" id="IPR021456">
    <property type="entry name" value="DUF3107"/>
</dbReference>
<evidence type="ECO:0000313" key="2">
    <source>
        <dbReference type="Proteomes" id="UP001415169"/>
    </source>
</evidence>
<gene>
    <name evidence="1" type="ORF">GCM10022286_11020</name>
</gene>
<organism evidence="1 2">
    <name type="scientific">Gryllotalpicola daejeonensis</name>
    <dbReference type="NCBI Taxonomy" id="993087"/>
    <lineage>
        <taxon>Bacteria</taxon>
        <taxon>Bacillati</taxon>
        <taxon>Actinomycetota</taxon>
        <taxon>Actinomycetes</taxon>
        <taxon>Micrococcales</taxon>
        <taxon>Microbacteriaceae</taxon>
        <taxon>Gryllotalpicola</taxon>
    </lineage>
</organism>
<name>A0ABP7ZHQ0_9MICO</name>
<reference evidence="1" key="1">
    <citation type="journal article" date="2014" name="Int. J. Syst. Evol. Microbiol.">
        <title>Complete genome of a new Firmicutes species belonging to the dominant human colonic microbiota ('Ruminococcus bicirculans') reveals two chromosomes and a selective capacity to utilize plant glucans.</title>
        <authorList>
            <consortium name="NISC Comparative Sequencing Program"/>
            <person name="Wegmann U."/>
            <person name="Louis P."/>
            <person name="Goesmann A."/>
            <person name="Henrissat B."/>
            <person name="Duncan S.H."/>
            <person name="Flint H.J."/>
        </authorList>
    </citation>
    <scope>NUCLEOTIDE SEQUENCE</scope>
    <source>
        <strain evidence="1">JCM 17590</strain>
    </source>
</reference>
<dbReference type="Pfam" id="PF11305">
    <property type="entry name" value="DUF3107"/>
    <property type="match status" value="1"/>
</dbReference>